<dbReference type="EMBL" id="MN740762">
    <property type="protein sequence ID" value="QHS82051.1"/>
    <property type="molecule type" value="Genomic_DNA"/>
</dbReference>
<feature type="compositionally biased region" description="Basic residues" evidence="1">
    <location>
        <begin position="198"/>
        <end position="215"/>
    </location>
</feature>
<evidence type="ECO:0000313" key="2">
    <source>
        <dbReference type="EMBL" id="QHS82051.1"/>
    </source>
</evidence>
<sequence>MKGCSKKNKRSFLGGGDNLAYPYSGPTIPPPLAYTGKGGAYTASTLIPTNTNADNPALPNTGPPARAQGWIGSQTINGGSMKGGNCMSCQTPLMKGGNCGRNQPMSMKGGCGPLCALGFMAAGKKGKKGKKMIMKGGNPGMPYPDGLVGKSWTPSIGGWPGVDHIAGGRNYLGLNTYDTDISRQMVSPGANPPFLTGGKKHRKTRSHKSRSRKQRGGTLSNFLGQDLINLGRQFQFGLGSTYNALAGYQAPVSPLPWKDQLVRTPNLSSIKSVL</sequence>
<reference evidence="2" key="1">
    <citation type="journal article" date="2020" name="Nature">
        <title>Giant virus diversity and host interactions through global metagenomics.</title>
        <authorList>
            <person name="Schulz F."/>
            <person name="Roux S."/>
            <person name="Paez-Espino D."/>
            <person name="Jungbluth S."/>
            <person name="Walsh D.A."/>
            <person name="Denef V.J."/>
            <person name="McMahon K.D."/>
            <person name="Konstantinidis K.T."/>
            <person name="Eloe-Fadrosh E.A."/>
            <person name="Kyrpides N.C."/>
            <person name="Woyke T."/>
        </authorList>
    </citation>
    <scope>NUCLEOTIDE SEQUENCE</scope>
    <source>
        <strain evidence="2">GVMAG-S-1101165-79</strain>
    </source>
</reference>
<organism evidence="2">
    <name type="scientific">viral metagenome</name>
    <dbReference type="NCBI Taxonomy" id="1070528"/>
    <lineage>
        <taxon>unclassified sequences</taxon>
        <taxon>metagenomes</taxon>
        <taxon>organismal metagenomes</taxon>
    </lineage>
</organism>
<evidence type="ECO:0000256" key="1">
    <source>
        <dbReference type="SAM" id="MobiDB-lite"/>
    </source>
</evidence>
<feature type="region of interest" description="Disordered" evidence="1">
    <location>
        <begin position="189"/>
        <end position="218"/>
    </location>
</feature>
<accession>A0A6C0ARX8</accession>
<proteinExistence type="predicted"/>
<name>A0A6C0ARX8_9ZZZZ</name>
<dbReference type="AlphaFoldDB" id="A0A6C0ARX8"/>
<protein>
    <submittedName>
        <fullName evidence="2">Uncharacterized protein</fullName>
    </submittedName>
</protein>